<keyword evidence="2" id="KW-1185">Reference proteome</keyword>
<gene>
    <name evidence="1" type="ORF">OE104_14595</name>
</gene>
<dbReference type="RefSeq" id="WP_275417505.1">
    <property type="nucleotide sequence ID" value="NZ_CP106878.1"/>
</dbReference>
<dbReference type="Proteomes" id="UP001164718">
    <property type="component" value="Chromosome"/>
</dbReference>
<reference evidence="1" key="1">
    <citation type="submission" date="2022-09" db="EMBL/GenBank/DDBJ databases">
        <title>Complete Genomes of Fervidibacillus albus and Fervidibacillus halotolerans isolated from tidal flat sediments.</title>
        <authorList>
            <person name="Kwon K.K."/>
            <person name="Yang S.-H."/>
            <person name="Park M.J."/>
            <person name="Oh H.-M."/>
        </authorList>
    </citation>
    <scope>NUCLEOTIDE SEQUENCE</scope>
    <source>
        <strain evidence="1">MEBiC13591</strain>
    </source>
</reference>
<organism evidence="1 2">
    <name type="scientific">Fervidibacillus albus</name>
    <dbReference type="NCBI Taxonomy" id="2980026"/>
    <lineage>
        <taxon>Bacteria</taxon>
        <taxon>Bacillati</taxon>
        <taxon>Bacillota</taxon>
        <taxon>Bacilli</taxon>
        <taxon>Bacillales</taxon>
        <taxon>Bacillaceae</taxon>
        <taxon>Fervidibacillus</taxon>
    </lineage>
</organism>
<evidence type="ECO:0000313" key="2">
    <source>
        <dbReference type="Proteomes" id="UP001164718"/>
    </source>
</evidence>
<proteinExistence type="predicted"/>
<dbReference type="AlphaFoldDB" id="A0A9E8RXM4"/>
<evidence type="ECO:0000313" key="1">
    <source>
        <dbReference type="EMBL" id="WAA09722.1"/>
    </source>
</evidence>
<sequence>MSNQDKTDCFKEVLLSSYHEAYTNQNLTAKDLLNQLIEKLKQLREDERCS</sequence>
<accession>A0A9E8RXM4</accession>
<dbReference type="EMBL" id="CP106878">
    <property type="protein sequence ID" value="WAA09722.1"/>
    <property type="molecule type" value="Genomic_DNA"/>
</dbReference>
<name>A0A9E8RXM4_9BACI</name>
<dbReference type="KEGG" id="faf:OE104_14595"/>
<protein>
    <submittedName>
        <fullName evidence="1">Uncharacterized protein</fullName>
    </submittedName>
</protein>